<dbReference type="RefSeq" id="XP_052749326.1">
    <property type="nucleotide sequence ID" value="XM_052893366.1"/>
</dbReference>
<reference evidence="6" key="1">
    <citation type="submission" date="2025-08" db="UniProtKB">
        <authorList>
            <consortium name="RefSeq"/>
        </authorList>
    </citation>
    <scope>IDENTIFICATION</scope>
    <source>
        <tissue evidence="6">Whole larvae</tissue>
    </source>
</reference>
<evidence type="ECO:0000313" key="5">
    <source>
        <dbReference type="Proteomes" id="UP001652740"/>
    </source>
</evidence>
<protein>
    <submittedName>
        <fullName evidence="6">Uncharacterized protein LOC113515635</fullName>
    </submittedName>
</protein>
<accession>A0ABM3MD48</accession>
<proteinExistence type="predicted"/>
<dbReference type="Gene3D" id="3.40.33.10">
    <property type="entry name" value="CAP"/>
    <property type="match status" value="1"/>
</dbReference>
<dbReference type="SUPFAM" id="SSF55797">
    <property type="entry name" value="PR-1-like"/>
    <property type="match status" value="1"/>
</dbReference>
<dbReference type="InterPro" id="IPR035940">
    <property type="entry name" value="CAP_sf"/>
</dbReference>
<evidence type="ECO:0000256" key="1">
    <source>
        <dbReference type="ARBA" id="ARBA00004613"/>
    </source>
</evidence>
<gene>
    <name evidence="6" type="primary">LOC113515635</name>
</gene>
<feature type="domain" description="SCP" evidence="4">
    <location>
        <begin position="20"/>
        <end position="180"/>
    </location>
</feature>
<organism evidence="5 6">
    <name type="scientific">Galleria mellonella</name>
    <name type="common">Greater wax moth</name>
    <dbReference type="NCBI Taxonomy" id="7137"/>
    <lineage>
        <taxon>Eukaryota</taxon>
        <taxon>Metazoa</taxon>
        <taxon>Ecdysozoa</taxon>
        <taxon>Arthropoda</taxon>
        <taxon>Hexapoda</taxon>
        <taxon>Insecta</taxon>
        <taxon>Pterygota</taxon>
        <taxon>Neoptera</taxon>
        <taxon>Endopterygota</taxon>
        <taxon>Lepidoptera</taxon>
        <taxon>Glossata</taxon>
        <taxon>Ditrysia</taxon>
        <taxon>Pyraloidea</taxon>
        <taxon>Pyralidae</taxon>
        <taxon>Galleriinae</taxon>
        <taxon>Galleria</taxon>
    </lineage>
</organism>
<dbReference type="GeneID" id="113515635"/>
<dbReference type="InterPro" id="IPR014044">
    <property type="entry name" value="CAP_dom"/>
</dbReference>
<keyword evidence="2" id="KW-0964">Secreted</keyword>
<sequence length="586" mass="67737">MPGPSASCERYDNTAVLTENDINEIVNRINDRRNFIALGLSKLLPQAANMKKILWSEELATFAQRWVDQCDQSLRPDKEDQCRDLVEENVGQNIASILDPSPNFNVKSFVDIWSMPTLDYFGSVSYYNQSRNHKTYYFTQLIWADSDMVGCGRARFFHHKQNTMIERLVCNFTPKGNIHGKPIYNIGYPATQCPIYTRPDRNYKGLCKRYLQENVTKLTPSSPHPRVNSLLRIINLSNNSVKQEINPIRNDWKHLKSNVNKSIEQRHQKTRHVLNNTHESMKHVSYNNRKNNINHSRSSYINTYSQARGHSRLYHGYDMHNNVYTLSHQENFKKFSYSTEVFNPYLNQNYKKHNQNPCTRKNMYPENYSSTCETVSDKCTRQYENNDYLQSTKSYGPSTDIYYAIKKPITIKIKDNINIRINSQNSLTEKYLSFDELMHLRKLGITDVENNARRKANDALRNTNISTTEVTANTPFLRKKHCTRKLTCTWTASSPTGADGSVIPGGNIIDRGSRTPPGYVDGCTRTSTCTRDFMDRNKMATVGEESSGEPDPENEDYCERKSLNIHKRKSGLKRYAPISSKHTESR</sequence>
<dbReference type="Pfam" id="PF00188">
    <property type="entry name" value="CAP"/>
    <property type="match status" value="1"/>
</dbReference>
<dbReference type="PRINTS" id="PR00837">
    <property type="entry name" value="V5TPXLIKE"/>
</dbReference>
<dbReference type="PRINTS" id="PR00838">
    <property type="entry name" value="V5ALLERGEN"/>
</dbReference>
<keyword evidence="5" id="KW-1185">Reference proteome</keyword>
<dbReference type="Proteomes" id="UP001652740">
    <property type="component" value="Unplaced"/>
</dbReference>
<evidence type="ECO:0000256" key="2">
    <source>
        <dbReference type="ARBA" id="ARBA00022525"/>
    </source>
</evidence>
<evidence type="ECO:0000259" key="4">
    <source>
        <dbReference type="SMART" id="SM00198"/>
    </source>
</evidence>
<dbReference type="SMART" id="SM00198">
    <property type="entry name" value="SCP"/>
    <property type="match status" value="1"/>
</dbReference>
<dbReference type="PANTHER" id="PTHR10334">
    <property type="entry name" value="CYSTEINE-RICH SECRETORY PROTEIN-RELATED"/>
    <property type="match status" value="1"/>
</dbReference>
<dbReference type="InterPro" id="IPR001283">
    <property type="entry name" value="CRISP-related"/>
</dbReference>
<dbReference type="CDD" id="cd05380">
    <property type="entry name" value="CAP_euk"/>
    <property type="match status" value="1"/>
</dbReference>
<feature type="region of interest" description="Disordered" evidence="3">
    <location>
        <begin position="499"/>
        <end position="521"/>
    </location>
</feature>
<dbReference type="InterPro" id="IPR002413">
    <property type="entry name" value="V5_allergen-like"/>
</dbReference>
<evidence type="ECO:0000256" key="3">
    <source>
        <dbReference type="SAM" id="MobiDB-lite"/>
    </source>
</evidence>
<evidence type="ECO:0000313" key="6">
    <source>
        <dbReference type="RefSeq" id="XP_052749326.1"/>
    </source>
</evidence>
<comment type="subcellular location">
    <subcellularLocation>
        <location evidence="1">Secreted</location>
    </subcellularLocation>
</comment>
<name>A0ABM3MD48_GALME</name>